<name>A0A1H0A002_ALLAB</name>
<dbReference type="AlphaFoldDB" id="A0A1H0A002"/>
<dbReference type="Proteomes" id="UP000183376">
    <property type="component" value="Chromosome I"/>
</dbReference>
<dbReference type="eggNOG" id="ENOG5031T49">
    <property type="taxonomic scope" value="Bacteria"/>
</dbReference>
<gene>
    <name evidence="1" type="ORF">SAMN04489726_5806</name>
</gene>
<sequence length="101" mass="11446">MVLGIGGLTGKKWHSRRALQAAEMLDEVVDSQLPLVTELSEESRRRSAEYLSELVMLAQDYRHFAAGWIDQAELERRGNATVARLEVLSKHRSPARLTEQD</sequence>
<keyword evidence="2" id="KW-1185">Reference proteome</keyword>
<accession>A0A1H0A002</accession>
<reference evidence="1 2" key="1">
    <citation type="submission" date="2016-10" db="EMBL/GenBank/DDBJ databases">
        <authorList>
            <person name="de Groot N.N."/>
        </authorList>
    </citation>
    <scope>NUCLEOTIDE SEQUENCE [LARGE SCALE GENOMIC DNA]</scope>
    <source>
        <strain evidence="1 2">DSM 44149</strain>
    </source>
</reference>
<dbReference type="STRING" id="211114.SAMN04489726_5806"/>
<dbReference type="EMBL" id="LT629701">
    <property type="protein sequence ID" value="SDN26910.1"/>
    <property type="molecule type" value="Genomic_DNA"/>
</dbReference>
<protein>
    <submittedName>
        <fullName evidence="1">Uncharacterized protein</fullName>
    </submittedName>
</protein>
<proteinExistence type="predicted"/>
<evidence type="ECO:0000313" key="2">
    <source>
        <dbReference type="Proteomes" id="UP000183376"/>
    </source>
</evidence>
<evidence type="ECO:0000313" key="1">
    <source>
        <dbReference type="EMBL" id="SDN26910.1"/>
    </source>
</evidence>
<organism evidence="1 2">
    <name type="scientific">Allokutzneria albata</name>
    <name type="common">Kibdelosporangium albatum</name>
    <dbReference type="NCBI Taxonomy" id="211114"/>
    <lineage>
        <taxon>Bacteria</taxon>
        <taxon>Bacillati</taxon>
        <taxon>Actinomycetota</taxon>
        <taxon>Actinomycetes</taxon>
        <taxon>Pseudonocardiales</taxon>
        <taxon>Pseudonocardiaceae</taxon>
        <taxon>Allokutzneria</taxon>
    </lineage>
</organism>